<dbReference type="RefSeq" id="WP_185180303.1">
    <property type="nucleotide sequence ID" value="NZ_CBCSEP010000001.1"/>
</dbReference>
<dbReference type="InterPro" id="IPR014755">
    <property type="entry name" value="Cu-Rt/internalin_Ig-like"/>
</dbReference>
<dbReference type="Pfam" id="PF13205">
    <property type="entry name" value="Big_5"/>
    <property type="match status" value="2"/>
</dbReference>
<keyword evidence="1 2" id="KW-0732">Signal</keyword>
<dbReference type="Gene3D" id="2.60.40.1220">
    <property type="match status" value="5"/>
</dbReference>
<comment type="caution">
    <text evidence="4">The sequence shown here is derived from an EMBL/GenBank/DDBJ whole genome shotgun (WGS) entry which is preliminary data.</text>
</comment>
<evidence type="ECO:0000256" key="2">
    <source>
        <dbReference type="SAM" id="SignalP"/>
    </source>
</evidence>
<evidence type="ECO:0000313" key="4">
    <source>
        <dbReference type="EMBL" id="MBB6679035.1"/>
    </source>
</evidence>
<dbReference type="InterPro" id="IPR001119">
    <property type="entry name" value="SLH_dom"/>
</dbReference>
<organism evidence="4 5">
    <name type="scientific">Cohnella lubricantis</name>
    <dbReference type="NCBI Taxonomy" id="2163172"/>
    <lineage>
        <taxon>Bacteria</taxon>
        <taxon>Bacillati</taxon>
        <taxon>Bacillota</taxon>
        <taxon>Bacilli</taxon>
        <taxon>Bacillales</taxon>
        <taxon>Paenibacillaceae</taxon>
        <taxon>Cohnella</taxon>
    </lineage>
</organism>
<dbReference type="Proteomes" id="UP000574133">
    <property type="component" value="Unassembled WGS sequence"/>
</dbReference>
<accession>A0A841TG03</accession>
<reference evidence="4 5" key="1">
    <citation type="submission" date="2020-08" db="EMBL/GenBank/DDBJ databases">
        <title>Cohnella phylogeny.</title>
        <authorList>
            <person name="Dunlap C."/>
        </authorList>
    </citation>
    <scope>NUCLEOTIDE SEQUENCE [LARGE SCALE GENOMIC DNA]</scope>
    <source>
        <strain evidence="4 5">DSM 103658</strain>
    </source>
</reference>
<dbReference type="PROSITE" id="PS51272">
    <property type="entry name" value="SLH"/>
    <property type="match status" value="1"/>
</dbReference>
<dbReference type="EMBL" id="JACJVN010000066">
    <property type="protein sequence ID" value="MBB6679035.1"/>
    <property type="molecule type" value="Genomic_DNA"/>
</dbReference>
<feature type="chain" id="PRO_5032409720" evidence="2">
    <location>
        <begin position="27"/>
        <end position="1121"/>
    </location>
</feature>
<feature type="signal peptide" evidence="2">
    <location>
        <begin position="1"/>
        <end position="26"/>
    </location>
</feature>
<evidence type="ECO:0000313" key="5">
    <source>
        <dbReference type="Proteomes" id="UP000574133"/>
    </source>
</evidence>
<gene>
    <name evidence="4" type="ORF">H4Q31_17230</name>
</gene>
<feature type="domain" description="SLH" evidence="3">
    <location>
        <begin position="80"/>
        <end position="143"/>
    </location>
</feature>
<evidence type="ECO:0000256" key="1">
    <source>
        <dbReference type="ARBA" id="ARBA00022729"/>
    </source>
</evidence>
<proteinExistence type="predicted"/>
<name>A0A841TG03_9BACL</name>
<evidence type="ECO:0000259" key="3">
    <source>
        <dbReference type="PROSITE" id="PS51272"/>
    </source>
</evidence>
<sequence>MALLRRTLMFVLMVALILPAWSAAGAAQTLTTEQKYDVLKQKGIFTGFEDGSARLDSSMTREQFAAVLFRLWGMEEEQPSKASYDDVLRSRWSFGEIEAVSQAGLMNGMGNRKFSPASNVTIEQLATILVRAYGYSGSGTVVTGKVSAWARASVGNAVNQGYIPPQTDYTVPATRALLVEAAYAAYQQMIGGQLDVKAVQPLSNNVIQVTLNKAISSIDLSHFSLRNEQGGTVPILNAALTFDGMIVTITTGTQVESMIHTLYIDGEGWRYTSQTIDNNDDDNRDRTRPSIVKLTNSQGLLQVTFSERVNESTATDSDNYDILSGGLDLLWFDLSDDGKTVSIGTSRQDAGERYRLSVSGVRDLAGNVMSTRSDLYFTGLDDRTKPTVASVASQSNSTVKVVFSEKVDRNDAQDTRNYQLSYDNQNQRNNRNNNGLRINRATLADDGRTVTLYTSELNEDRQYSLTIRDIADLSGNTMDTKTFSFTYDRIKPFVQSVQVLENSVLSVKFSEKVNEAQAENRGNYSIDNGLTVQSAYLENGDTVLLTTSKQRDATLYRLTVRGISDLSGNVMETQSDLLFGGLVDRTPPTVTAISAGSKKIELTFNERLDSGTANRAANYRLDGSLSVTGAQYDDAKRTVTISTGDQTPGKVYTLTINNVKDLSGLPITANTSLQFVGAASAAGSIALQAIAVVDQNTVQVTFNRALYDEDVRQLRLAVVKDNGQDLSNNGWQSYVSRKSGSDNIVTVQFRTDKSNNPALFLPSHVYTGKVSGINGLVTKDGADQKPFAGTETANRAPYVTQAKALNRGAVQVTFSEPVRNIGPEGFRIFRNDGHELVVGSDSLNNRGAIVTEAVLYLEDDLQSGYTYRLQPQASITDAAGWNAIQTRTSDGNPYEVTFAGTSAADTAPRITQVVSNDRYTFSVSFSEPVRIGDGNGFTVYNSTDREDVNIDKRGYAVYVPSGDRKSLTVYLNAETGQMLESGKRYVLRLDTNETWIADDQGTPLQGVSSSGTIEVAFTSRGADQSGPAISKVEARGSLILVTFNEAITGYSNQTDFFDIRIAGKDVKPTSGSLQGQTVVLKVPEMTSGQIGTIRVSSKGADAIRDYNRLRAATDEVVFGVQ</sequence>
<protein>
    <submittedName>
        <fullName evidence="4">Ig-like domain-containing protein</fullName>
    </submittedName>
</protein>
<dbReference type="AlphaFoldDB" id="A0A841TG03"/>
<dbReference type="InterPro" id="IPR032812">
    <property type="entry name" value="SbsA_Ig"/>
</dbReference>
<dbReference type="Pfam" id="PF00395">
    <property type="entry name" value="SLH"/>
    <property type="match status" value="1"/>
</dbReference>
<keyword evidence="5" id="KW-1185">Reference proteome</keyword>